<name>A0A0V0HG55_SOLCH</name>
<dbReference type="AlphaFoldDB" id="A0A0V0HG55"/>
<sequence length="62" mass="6818">MSPSTPPTSSYTPLRPQTSPVPMFLMQDVIMNSHFLTSVTSNFLSSSRSCMTLTFSESNNPT</sequence>
<dbReference type="EMBL" id="GEDG01021329">
    <property type="protein sequence ID" value="JAP18395.1"/>
    <property type="molecule type" value="Transcribed_RNA"/>
</dbReference>
<reference evidence="1" key="1">
    <citation type="submission" date="2015-12" db="EMBL/GenBank/DDBJ databases">
        <title>Gene expression during late stages of embryo sac development: a critical building block for successful pollen-pistil interactions.</title>
        <authorList>
            <person name="Liu Y."/>
            <person name="Joly V."/>
            <person name="Sabar M."/>
            <person name="Matton D.P."/>
        </authorList>
    </citation>
    <scope>NUCLEOTIDE SEQUENCE</scope>
</reference>
<accession>A0A0V0HG55</accession>
<organism evidence="1">
    <name type="scientific">Solanum chacoense</name>
    <name type="common">Chaco potato</name>
    <dbReference type="NCBI Taxonomy" id="4108"/>
    <lineage>
        <taxon>Eukaryota</taxon>
        <taxon>Viridiplantae</taxon>
        <taxon>Streptophyta</taxon>
        <taxon>Embryophyta</taxon>
        <taxon>Tracheophyta</taxon>
        <taxon>Spermatophyta</taxon>
        <taxon>Magnoliopsida</taxon>
        <taxon>eudicotyledons</taxon>
        <taxon>Gunneridae</taxon>
        <taxon>Pentapetalae</taxon>
        <taxon>asterids</taxon>
        <taxon>lamiids</taxon>
        <taxon>Solanales</taxon>
        <taxon>Solanaceae</taxon>
        <taxon>Solanoideae</taxon>
        <taxon>Solaneae</taxon>
        <taxon>Solanum</taxon>
    </lineage>
</organism>
<proteinExistence type="predicted"/>
<protein>
    <submittedName>
        <fullName evidence="1">Putative ovule protein</fullName>
    </submittedName>
</protein>
<evidence type="ECO:0000313" key="1">
    <source>
        <dbReference type="EMBL" id="JAP18395.1"/>
    </source>
</evidence>